<proteinExistence type="predicted"/>
<gene>
    <name evidence="1" type="ORF">SDC9_34738</name>
</gene>
<evidence type="ECO:0008006" key="2">
    <source>
        <dbReference type="Google" id="ProtNLM"/>
    </source>
</evidence>
<comment type="caution">
    <text evidence="1">The sequence shown here is derived from an EMBL/GenBank/DDBJ whole genome shotgun (WGS) entry which is preliminary data.</text>
</comment>
<organism evidence="1">
    <name type="scientific">bioreactor metagenome</name>
    <dbReference type="NCBI Taxonomy" id="1076179"/>
    <lineage>
        <taxon>unclassified sequences</taxon>
        <taxon>metagenomes</taxon>
        <taxon>ecological metagenomes</taxon>
    </lineage>
</organism>
<protein>
    <recommendedName>
        <fullName evidence="2">DUF3078 domain-containing protein</fullName>
    </recommendedName>
</protein>
<sequence length="330" mass="37634">MNKIKYLLTILMTLGLFYVAKGQEIKGEEKVVNLSAHQKIAFDIANSIKIPKPAIEEPVKPNPWTKGTQIQIGFSQMSLTNWAAGGFSSVALNAYVNKFNHWEIDKMFWENRLQLAWGFINSFGDRFKKSDDKIIFDSKFGYKSFKKVFISAAFNFRSQFTNSFNYPASGNKVLVSGPFSPAYLSFGIGLDYKPAKPVSINFSPLTSNLVVVSQESLRVKYGNRIDQPAKLELGAQLKIDYKQQLTKDLAIASNLVFFSDFLHNPQNIKVYWDLFIDSKINRYFSANIRTNLIYDDNILIPDKDGLLDKRVQFKEILSVGFSYTFGRIKK</sequence>
<reference evidence="1" key="1">
    <citation type="submission" date="2019-08" db="EMBL/GenBank/DDBJ databases">
        <authorList>
            <person name="Kucharzyk K."/>
            <person name="Murdoch R.W."/>
            <person name="Higgins S."/>
            <person name="Loffler F."/>
        </authorList>
    </citation>
    <scope>NUCLEOTIDE SEQUENCE</scope>
</reference>
<dbReference type="InterPro" id="IPR021428">
    <property type="entry name" value="DUF3078"/>
</dbReference>
<accession>A0A644VDE3</accession>
<name>A0A644VDE3_9ZZZZ</name>
<evidence type="ECO:0000313" key="1">
    <source>
        <dbReference type="EMBL" id="MPL88712.1"/>
    </source>
</evidence>
<dbReference type="Pfam" id="PF11276">
    <property type="entry name" value="DUF3078"/>
    <property type="match status" value="1"/>
</dbReference>
<dbReference type="AlphaFoldDB" id="A0A644VDE3"/>
<dbReference type="EMBL" id="VSSQ01000263">
    <property type="protein sequence ID" value="MPL88712.1"/>
    <property type="molecule type" value="Genomic_DNA"/>
</dbReference>